<evidence type="ECO:0000256" key="2">
    <source>
        <dbReference type="ARBA" id="ARBA00023125"/>
    </source>
</evidence>
<dbReference type="SUPFAM" id="SSF100950">
    <property type="entry name" value="NagB/RpiA/CoA transferase-like"/>
    <property type="match status" value="1"/>
</dbReference>
<dbReference type="Pfam" id="PF08220">
    <property type="entry name" value="HTH_DeoR"/>
    <property type="match status" value="1"/>
</dbReference>
<dbReference type="PROSITE" id="PS51000">
    <property type="entry name" value="HTH_DEOR_2"/>
    <property type="match status" value="1"/>
</dbReference>
<dbReference type="Gene3D" id="3.40.50.1360">
    <property type="match status" value="1"/>
</dbReference>
<dbReference type="EMBL" id="WTUZ01000016">
    <property type="protein sequence ID" value="MZQ83211.1"/>
    <property type="molecule type" value="Genomic_DNA"/>
</dbReference>
<dbReference type="InterPro" id="IPR036390">
    <property type="entry name" value="WH_DNA-bd_sf"/>
</dbReference>
<keyword evidence="6" id="KW-1185">Reference proteome</keyword>
<dbReference type="GO" id="GO:0003677">
    <property type="term" value="F:DNA binding"/>
    <property type="evidence" value="ECO:0007669"/>
    <property type="project" value="UniProtKB-KW"/>
</dbReference>
<dbReference type="PANTHER" id="PTHR30363:SF44">
    <property type="entry name" value="AGA OPERON TRANSCRIPTIONAL REPRESSOR-RELATED"/>
    <property type="match status" value="1"/>
</dbReference>
<gene>
    <name evidence="5" type="ORF">GQF01_13935</name>
</gene>
<keyword evidence="2" id="KW-0238">DNA-binding</keyword>
<accession>A0A6L8V0Z7</accession>
<reference evidence="5 6" key="1">
    <citation type="submission" date="2019-12" db="EMBL/GenBank/DDBJ databases">
        <title>Paenibacillus sp. nov. sp. isolated from soil.</title>
        <authorList>
            <person name="Kim J."/>
            <person name="Jeong S.E."/>
            <person name="Jung H.S."/>
            <person name="Jeon C.O."/>
        </authorList>
    </citation>
    <scope>NUCLEOTIDE SEQUENCE [LARGE SCALE GENOMIC DNA]</scope>
    <source>
        <strain evidence="5 6">5J-6</strain>
    </source>
</reference>
<dbReference type="GO" id="GO:0003700">
    <property type="term" value="F:DNA-binding transcription factor activity"/>
    <property type="evidence" value="ECO:0007669"/>
    <property type="project" value="InterPro"/>
</dbReference>
<dbReference type="InterPro" id="IPR036388">
    <property type="entry name" value="WH-like_DNA-bd_sf"/>
</dbReference>
<evidence type="ECO:0000313" key="5">
    <source>
        <dbReference type="EMBL" id="MZQ83211.1"/>
    </source>
</evidence>
<proteinExistence type="predicted"/>
<dbReference type="SMART" id="SM01134">
    <property type="entry name" value="DeoRC"/>
    <property type="match status" value="1"/>
</dbReference>
<name>A0A6L8V0Z7_9BACL</name>
<dbReference type="PRINTS" id="PR00037">
    <property type="entry name" value="HTHLACR"/>
</dbReference>
<dbReference type="InterPro" id="IPR001034">
    <property type="entry name" value="DeoR_HTH"/>
</dbReference>
<keyword evidence="3" id="KW-0804">Transcription</keyword>
<dbReference type="AlphaFoldDB" id="A0A6L8V0Z7"/>
<keyword evidence="1" id="KW-0805">Transcription regulation</keyword>
<dbReference type="PROSITE" id="PS00894">
    <property type="entry name" value="HTH_DEOR_1"/>
    <property type="match status" value="1"/>
</dbReference>
<sequence length="292" mass="33218">MCFPHRFQHLLDEVFLVPLKQILRINAKTRRNDEMLAPERHRLILLELESKGQVTVVELKSLLQVSLDTVRRDLEQLEQEDKIRRVHGGAVSKREDAVTNQAFFKRTISQNGRKQELAMYAVELVKEYQAISLNAGTTNIEVAKRLAARFDKLTVITNSLRIAEIFAQKKGFTVIIPGGYLDHEEFSLYGRSMVEEIMNFNIDLAFISINAISLKKGLTDFRQGEAEVINAMLKSATRKVVVADSSKFETVSYLNICGLDQIDLIVTDSLMDKDLFDNYKKHNISIINASLS</sequence>
<dbReference type="Proteomes" id="UP000481087">
    <property type="component" value="Unassembled WGS sequence"/>
</dbReference>
<evidence type="ECO:0000259" key="4">
    <source>
        <dbReference type="PROSITE" id="PS51000"/>
    </source>
</evidence>
<evidence type="ECO:0000256" key="1">
    <source>
        <dbReference type="ARBA" id="ARBA00023015"/>
    </source>
</evidence>
<dbReference type="SMART" id="SM00420">
    <property type="entry name" value="HTH_DEOR"/>
    <property type="match status" value="1"/>
</dbReference>
<dbReference type="SUPFAM" id="SSF46785">
    <property type="entry name" value="Winged helix' DNA-binding domain"/>
    <property type="match status" value="1"/>
</dbReference>
<protein>
    <submittedName>
        <fullName evidence="5">DeoR family transcriptional regulator</fullName>
    </submittedName>
</protein>
<dbReference type="InterPro" id="IPR050313">
    <property type="entry name" value="Carb_Metab_HTH_regulators"/>
</dbReference>
<feature type="domain" description="HTH deoR-type" evidence="4">
    <location>
        <begin position="37"/>
        <end position="92"/>
    </location>
</feature>
<comment type="caution">
    <text evidence="5">The sequence shown here is derived from an EMBL/GenBank/DDBJ whole genome shotgun (WGS) entry which is preliminary data.</text>
</comment>
<dbReference type="InterPro" id="IPR018356">
    <property type="entry name" value="Tscrpt_reg_HTH_DeoR_CS"/>
</dbReference>
<evidence type="ECO:0000256" key="3">
    <source>
        <dbReference type="ARBA" id="ARBA00023163"/>
    </source>
</evidence>
<evidence type="ECO:0000313" key="6">
    <source>
        <dbReference type="Proteomes" id="UP000481087"/>
    </source>
</evidence>
<dbReference type="InterPro" id="IPR014036">
    <property type="entry name" value="DeoR-like_C"/>
</dbReference>
<dbReference type="PANTHER" id="PTHR30363">
    <property type="entry name" value="HTH-TYPE TRANSCRIPTIONAL REGULATOR SRLR-RELATED"/>
    <property type="match status" value="1"/>
</dbReference>
<organism evidence="5 6">
    <name type="scientific">Paenibacillus silvestris</name>
    <dbReference type="NCBI Taxonomy" id="2606219"/>
    <lineage>
        <taxon>Bacteria</taxon>
        <taxon>Bacillati</taxon>
        <taxon>Bacillota</taxon>
        <taxon>Bacilli</taxon>
        <taxon>Bacillales</taxon>
        <taxon>Paenibacillaceae</taxon>
        <taxon>Paenibacillus</taxon>
    </lineage>
</organism>
<dbReference type="Gene3D" id="1.10.10.10">
    <property type="entry name" value="Winged helix-like DNA-binding domain superfamily/Winged helix DNA-binding domain"/>
    <property type="match status" value="1"/>
</dbReference>
<dbReference type="InterPro" id="IPR037171">
    <property type="entry name" value="NagB/RpiA_transferase-like"/>
</dbReference>
<dbReference type="Pfam" id="PF00455">
    <property type="entry name" value="DeoRC"/>
    <property type="match status" value="1"/>
</dbReference>